<evidence type="ECO:0000256" key="3">
    <source>
        <dbReference type="ARBA" id="ARBA00022679"/>
    </source>
</evidence>
<keyword evidence="8" id="KW-1185">Reference proteome</keyword>
<dbReference type="SUPFAM" id="SSF53335">
    <property type="entry name" value="S-adenosyl-L-methionine-dependent methyltransferases"/>
    <property type="match status" value="1"/>
</dbReference>
<dbReference type="PROSITE" id="PS50013">
    <property type="entry name" value="CHROMO_2"/>
    <property type="match status" value="1"/>
</dbReference>
<sequence length="705" mass="79734">MAEGEKPDYIAKIVELFEGIGKQLYFTAQWFYRAEDTVDFVDKEKTIPPCDLCYDMKYSFSYLTFANIATDNLEEQSMVENDRSSISSNAELDNSFGDSNKSEMTLLDLYSRCGAMSTGFCMGAYISGVKLVPVRNEAAEDFLSLVKVWTKLCKHFSLFGSNELPEQNFDLERDDGNDNDEEEVGSDGDESSMVPDVDFEVQDLLAVCYVLFYIINYLLSMYEIPQVRWKGYGSSEDTWETVEGLSNCKERLQEFVKKGYKSKILPLPGDVDIICGGPPCQGVSGFNRFRIEEAPLDDVKNRQLLVFMDIIDYLKPRYVLMENVVDILKFAGGFLGRYAKGHLVSMNYQARLGMMAAGSYGLPQFRMRVFLWGACPREKLPQYPLPTHKVKDRGFIRVNEFEDIHVRSDNDDSCMMQEALCLEDAISDLPPIGAELNKLKTWELSSLSATTPLGAETMQMGLVGLAELYNCVEELIHTPLTQQTLHNHHGKLVEESLDLSVGLLDACGTARDLFLIMKENVQELQSALRRRGGESSIESNINAYICFRKKVKKDVVKSLGALKRLESHMGSFTQLDGDSYLHVVIKVLRELSTITISILRSLMLFLSRPAMNTSRRWSLMKKLVSTGSIKSETSHKVFNEVESVDHALYYLHGQIPKNDTKVHVQLTQKRLEKLDDGIRSLESGLDGLFRCLIQHRVSLLNILTS</sequence>
<feature type="domain" description="Chromo" evidence="6">
    <location>
        <begin position="227"/>
        <end position="258"/>
    </location>
</feature>
<feature type="region of interest" description="Disordered" evidence="5">
    <location>
        <begin position="167"/>
        <end position="193"/>
    </location>
</feature>
<evidence type="ECO:0000256" key="2">
    <source>
        <dbReference type="ARBA" id="ARBA00022603"/>
    </source>
</evidence>
<dbReference type="Pfam" id="PF03087">
    <property type="entry name" value="BPS1"/>
    <property type="match status" value="1"/>
</dbReference>
<organism evidence="7 8">
    <name type="scientific">Lithocarpus litseifolius</name>
    <dbReference type="NCBI Taxonomy" id="425828"/>
    <lineage>
        <taxon>Eukaryota</taxon>
        <taxon>Viridiplantae</taxon>
        <taxon>Streptophyta</taxon>
        <taxon>Embryophyta</taxon>
        <taxon>Tracheophyta</taxon>
        <taxon>Spermatophyta</taxon>
        <taxon>Magnoliopsida</taxon>
        <taxon>eudicotyledons</taxon>
        <taxon>Gunneridae</taxon>
        <taxon>Pentapetalae</taxon>
        <taxon>rosids</taxon>
        <taxon>fabids</taxon>
        <taxon>Fagales</taxon>
        <taxon>Fagaceae</taxon>
        <taxon>Lithocarpus</taxon>
    </lineage>
</organism>
<dbReference type="InterPro" id="IPR001525">
    <property type="entry name" value="C5_MeTfrase"/>
</dbReference>
<name>A0AAW2BYV7_9ROSI</name>
<dbReference type="GO" id="GO:0048367">
    <property type="term" value="P:shoot system development"/>
    <property type="evidence" value="ECO:0007669"/>
    <property type="project" value="InterPro"/>
</dbReference>
<feature type="compositionally biased region" description="Acidic residues" evidence="5">
    <location>
        <begin position="177"/>
        <end position="190"/>
    </location>
</feature>
<evidence type="ECO:0000313" key="7">
    <source>
        <dbReference type="EMBL" id="KAK9990044.1"/>
    </source>
</evidence>
<evidence type="ECO:0000256" key="1">
    <source>
        <dbReference type="ARBA" id="ARBA00011975"/>
    </source>
</evidence>
<dbReference type="GO" id="GO:0005634">
    <property type="term" value="C:nucleus"/>
    <property type="evidence" value="ECO:0007669"/>
    <property type="project" value="TreeGrafter"/>
</dbReference>
<dbReference type="GO" id="GO:0003677">
    <property type="term" value="F:DNA binding"/>
    <property type="evidence" value="ECO:0007669"/>
    <property type="project" value="TreeGrafter"/>
</dbReference>
<dbReference type="InterPro" id="IPR043151">
    <property type="entry name" value="BAH_sf"/>
</dbReference>
<dbReference type="AlphaFoldDB" id="A0AAW2BYV7"/>
<gene>
    <name evidence="7" type="ORF">SO802_025029</name>
</gene>
<dbReference type="InterPro" id="IPR029063">
    <property type="entry name" value="SAM-dependent_MTases_sf"/>
</dbReference>
<comment type="caution">
    <text evidence="7">The sequence shown here is derived from an EMBL/GenBank/DDBJ whole genome shotgun (WGS) entry which is preliminary data.</text>
</comment>
<dbReference type="GO" id="GO:0044027">
    <property type="term" value="P:negative regulation of gene expression via chromosomal CpG island methylation"/>
    <property type="evidence" value="ECO:0007669"/>
    <property type="project" value="TreeGrafter"/>
</dbReference>
<dbReference type="InterPro" id="IPR016197">
    <property type="entry name" value="Chromo-like_dom_sf"/>
</dbReference>
<dbReference type="Pfam" id="PF00145">
    <property type="entry name" value="DNA_methylase"/>
    <property type="match status" value="1"/>
</dbReference>
<reference evidence="7 8" key="1">
    <citation type="submission" date="2024-01" db="EMBL/GenBank/DDBJ databases">
        <title>A telomere-to-telomere, gap-free genome of sweet tea (Lithocarpus litseifolius).</title>
        <authorList>
            <person name="Zhou J."/>
        </authorList>
    </citation>
    <scope>NUCLEOTIDE SEQUENCE [LARGE SCALE GENOMIC DNA]</scope>
    <source>
        <strain evidence="7">Zhou-2022a</strain>
        <tissue evidence="7">Leaf</tissue>
    </source>
</reference>
<evidence type="ECO:0000259" key="6">
    <source>
        <dbReference type="PROSITE" id="PS50013"/>
    </source>
</evidence>
<keyword evidence="2" id="KW-0489">Methyltransferase</keyword>
<dbReference type="InterPro" id="IPR023780">
    <property type="entry name" value="Chromo_domain"/>
</dbReference>
<dbReference type="Proteomes" id="UP001459277">
    <property type="component" value="Unassembled WGS sequence"/>
</dbReference>
<dbReference type="InterPro" id="IPR050390">
    <property type="entry name" value="C5-Methyltransferase"/>
</dbReference>
<evidence type="ECO:0000256" key="5">
    <source>
        <dbReference type="SAM" id="MobiDB-lite"/>
    </source>
</evidence>
<protein>
    <recommendedName>
        <fullName evidence="1">DNA (cytosine-5-)-methyltransferase</fullName>
        <ecNumber evidence="1">2.1.1.37</ecNumber>
    </recommendedName>
</protein>
<dbReference type="SUPFAM" id="SSF54160">
    <property type="entry name" value="Chromo domain-like"/>
    <property type="match status" value="1"/>
</dbReference>
<proteinExistence type="predicted"/>
<dbReference type="GO" id="GO:0003886">
    <property type="term" value="F:DNA (cytosine-5-)-methyltransferase activity"/>
    <property type="evidence" value="ECO:0007669"/>
    <property type="project" value="UniProtKB-EC"/>
</dbReference>
<keyword evidence="4" id="KW-0949">S-adenosyl-L-methionine</keyword>
<dbReference type="Pfam" id="PF00385">
    <property type="entry name" value="Chromo"/>
    <property type="match status" value="1"/>
</dbReference>
<accession>A0AAW2BYV7</accession>
<dbReference type="GO" id="GO:0048364">
    <property type="term" value="P:root development"/>
    <property type="evidence" value="ECO:0007669"/>
    <property type="project" value="InterPro"/>
</dbReference>
<dbReference type="PANTHER" id="PTHR10629:SF42">
    <property type="entry name" value="DNA (CYTOSINE-5)-METHYLTRANSFERASE CMT1-RELATED"/>
    <property type="match status" value="1"/>
</dbReference>
<dbReference type="EC" id="2.1.1.37" evidence="1"/>
<keyword evidence="3" id="KW-0808">Transferase</keyword>
<dbReference type="InterPro" id="IPR000953">
    <property type="entry name" value="Chromo/chromo_shadow_dom"/>
</dbReference>
<dbReference type="Gene3D" id="3.40.50.150">
    <property type="entry name" value="Vaccinia Virus protein VP39"/>
    <property type="match status" value="1"/>
</dbReference>
<dbReference type="EMBL" id="JAZDWU010000009">
    <property type="protein sequence ID" value="KAK9990044.1"/>
    <property type="molecule type" value="Genomic_DNA"/>
</dbReference>
<dbReference type="GO" id="GO:0032259">
    <property type="term" value="P:methylation"/>
    <property type="evidence" value="ECO:0007669"/>
    <property type="project" value="UniProtKB-KW"/>
</dbReference>
<dbReference type="PANTHER" id="PTHR10629">
    <property type="entry name" value="CYTOSINE-SPECIFIC METHYLTRANSFERASE"/>
    <property type="match status" value="1"/>
</dbReference>
<evidence type="ECO:0000313" key="8">
    <source>
        <dbReference type="Proteomes" id="UP001459277"/>
    </source>
</evidence>
<dbReference type="Gene3D" id="2.30.30.490">
    <property type="match status" value="1"/>
</dbReference>
<dbReference type="InterPro" id="IPR004320">
    <property type="entry name" value="BPS1_pln"/>
</dbReference>
<evidence type="ECO:0000256" key="4">
    <source>
        <dbReference type="ARBA" id="ARBA00022691"/>
    </source>
</evidence>
<dbReference type="PRINTS" id="PR00105">
    <property type="entry name" value="C5METTRFRASE"/>
</dbReference>